<keyword evidence="2" id="KW-0285">Flavoprotein</keyword>
<protein>
    <recommendedName>
        <fullName evidence="5">FAD-binding domain-containing protein</fullName>
    </recommendedName>
</protein>
<dbReference type="GO" id="GO:0071949">
    <property type="term" value="F:FAD binding"/>
    <property type="evidence" value="ECO:0007669"/>
    <property type="project" value="InterPro"/>
</dbReference>
<comment type="caution">
    <text evidence="6">The sequence shown here is derived from an EMBL/GenBank/DDBJ whole genome shotgun (WGS) entry which is preliminary data.</text>
</comment>
<evidence type="ECO:0000256" key="1">
    <source>
        <dbReference type="ARBA" id="ARBA00001974"/>
    </source>
</evidence>
<evidence type="ECO:0000256" key="4">
    <source>
        <dbReference type="ARBA" id="ARBA00023002"/>
    </source>
</evidence>
<keyword evidence="3" id="KW-0274">FAD</keyword>
<dbReference type="EMBL" id="APBN01000003">
    <property type="protein sequence ID" value="EMT52873.1"/>
    <property type="molecule type" value="Genomic_DNA"/>
</dbReference>
<dbReference type="PANTHER" id="PTHR46496">
    <property type="match status" value="1"/>
</dbReference>
<keyword evidence="4" id="KW-0560">Oxidoreductase</keyword>
<dbReference type="InterPro" id="IPR036188">
    <property type="entry name" value="FAD/NAD-bd_sf"/>
</dbReference>
<dbReference type="InterPro" id="IPR002938">
    <property type="entry name" value="FAD-bd"/>
</dbReference>
<proteinExistence type="predicted"/>
<feature type="domain" description="FAD-binding" evidence="5">
    <location>
        <begin position="280"/>
        <end position="329"/>
    </location>
</feature>
<dbReference type="AlphaFoldDB" id="M8DH85"/>
<evidence type="ECO:0000259" key="5">
    <source>
        <dbReference type="Pfam" id="PF01494"/>
    </source>
</evidence>
<dbReference type="STRING" id="1300222.I532_08837"/>
<dbReference type="PRINTS" id="PR00420">
    <property type="entry name" value="RNGMNOXGNASE"/>
</dbReference>
<feature type="domain" description="FAD-binding" evidence="5">
    <location>
        <begin position="11"/>
        <end position="171"/>
    </location>
</feature>
<dbReference type="SUPFAM" id="SSF51905">
    <property type="entry name" value="FAD/NAD(P)-binding domain"/>
    <property type="match status" value="1"/>
</dbReference>
<dbReference type="Proteomes" id="UP000012081">
    <property type="component" value="Unassembled WGS sequence"/>
</dbReference>
<dbReference type="OrthoDB" id="9766816at2"/>
<dbReference type="PANTHER" id="PTHR46496:SF1">
    <property type="entry name" value="ZEAXANTHIN EPOXIDASE, CHLOROPLASTIC"/>
    <property type="match status" value="1"/>
</dbReference>
<dbReference type="Gene3D" id="3.50.50.60">
    <property type="entry name" value="FAD/NAD(P)-binding domain"/>
    <property type="match status" value="1"/>
</dbReference>
<evidence type="ECO:0000313" key="6">
    <source>
        <dbReference type="EMBL" id="EMT52873.1"/>
    </source>
</evidence>
<keyword evidence="7" id="KW-1185">Reference proteome</keyword>
<reference evidence="6 7" key="1">
    <citation type="submission" date="2013-03" db="EMBL/GenBank/DDBJ databases">
        <title>Assembly of a new bacterial strain Brevibacillus borstelensis AK1.</title>
        <authorList>
            <person name="Rajan I."/>
            <person name="PoliReddy D."/>
            <person name="Sugumar T."/>
            <person name="Rathinam K."/>
            <person name="Alqarawi S."/>
            <person name="Khalil A.B."/>
            <person name="Sivakumar N."/>
        </authorList>
    </citation>
    <scope>NUCLEOTIDE SEQUENCE [LARGE SCALE GENOMIC DNA]</scope>
    <source>
        <strain evidence="6 7">AK1</strain>
    </source>
</reference>
<dbReference type="Pfam" id="PF01494">
    <property type="entry name" value="FAD_binding_3"/>
    <property type="match status" value="2"/>
</dbReference>
<dbReference type="RefSeq" id="WP_003387708.1">
    <property type="nucleotide sequence ID" value="NZ_APBN01000003.1"/>
</dbReference>
<evidence type="ECO:0000256" key="3">
    <source>
        <dbReference type="ARBA" id="ARBA00022827"/>
    </source>
</evidence>
<evidence type="ECO:0000256" key="2">
    <source>
        <dbReference type="ARBA" id="ARBA00022630"/>
    </source>
</evidence>
<gene>
    <name evidence="6" type="ORF">I532_08837</name>
</gene>
<sequence>MQNRFGKQGKAIVIGAGIGGLCTAIALEQIGWEAVIYERARELKGIGAGIVLAANAMKALDRLGAGERVRALGAPVRTAEIRDWTGRLLVRLPVREQAQRCGADSYMIHRADLQQALLGCIRKESICLGHSFSRFETEENGVRAFFENGEAACGDVLIGADGIHSNVRKQLFGEELLRYSGYTAVRGIAVYRNERYPVETGGGFEAWGKGVRFGFSHIGHGRIHWFAAINAPEGAEKRFAGNKEDLLKRFEGWYEPIREVIAATDVSAMLWNDIYDRKPLKSWSAGRVTLAGDAAHPMLPNLGQGAGQGMEDALVLARCLSLSKYRENAANSAENAVTASGIEAACQRYELLRLKRTKAIVRGSRMMGRIVQLENPLALAVRNLAMRMIPARLQSKRLDWIVGHEV</sequence>
<accession>M8DH85</accession>
<evidence type="ECO:0000313" key="7">
    <source>
        <dbReference type="Proteomes" id="UP000012081"/>
    </source>
</evidence>
<dbReference type="GO" id="GO:0016491">
    <property type="term" value="F:oxidoreductase activity"/>
    <property type="evidence" value="ECO:0007669"/>
    <property type="project" value="UniProtKB-KW"/>
</dbReference>
<comment type="cofactor">
    <cofactor evidence="1">
        <name>FAD</name>
        <dbReference type="ChEBI" id="CHEBI:57692"/>
    </cofactor>
</comment>
<organism evidence="6 7">
    <name type="scientific">Brevibacillus borstelensis AK1</name>
    <dbReference type="NCBI Taxonomy" id="1300222"/>
    <lineage>
        <taxon>Bacteria</taxon>
        <taxon>Bacillati</taxon>
        <taxon>Bacillota</taxon>
        <taxon>Bacilli</taxon>
        <taxon>Bacillales</taxon>
        <taxon>Paenibacillaceae</taxon>
        <taxon>Brevibacillus</taxon>
    </lineage>
</organism>
<dbReference type="PATRIC" id="fig|1300222.3.peg.1820"/>
<name>M8DH85_9BACL</name>